<sequence>MKILTLNNPNFKQNENLLLDNKLSSILDGDFFELLLTFLSYITPDINSSGNSQVLNNCNLENLQELNNFKLNHFKQASLKEQLSETFNPLIKEKISLEEEESTSNTVENVLWSMFTILTSTLDTNISEKNYPLEPDIENFFRILREKIVPLGPFILKSNTLGNEKILNEIFTEFIKKLELSEEAKNFLLDFTEELTGKIQITLTAKNVSLAEDFEKRPLNSFTEKNTFFQNFQNQNLKEILVSTFEENKGDKIPMGTMREDNQKSFEVKVYFSPRELAFQNNNFQGENKVSLREIFRDTLLKFKEDFQKLPLKTQEELRNFFEKLSEREIKGLFENQKISYLKVKELSFKEFYLNQSLFNYGEISKVPEWKNVESPQGQILLNSKNLHIEALPNFIRDFVVEISPKGERKALVQLEPPELGKMELNIKVQDKEVEIHLKVEKPETLSHFNQELSQIRQQLEELGFKLRDFQLSLGLSTYERKENAEREGRKAEREVKKDNTEKIGIRNFPNEIPYYHKGLLYRIV</sequence>
<comment type="caution">
    <text evidence="2">The sequence shown here is derived from an EMBL/GenBank/DDBJ whole genome shotgun (WGS) entry which is preliminary data.</text>
</comment>
<dbReference type="EMBL" id="PNIE01000056">
    <property type="protein sequence ID" value="PMP62700.1"/>
    <property type="molecule type" value="Genomic_DNA"/>
</dbReference>
<dbReference type="PANTHER" id="PTHR37533">
    <property type="entry name" value="FLAGELLAR HOOK-LENGTH CONTROL PROTEIN"/>
    <property type="match status" value="1"/>
</dbReference>
<evidence type="ECO:0000313" key="2">
    <source>
        <dbReference type="EMBL" id="PMP62700.1"/>
    </source>
</evidence>
<dbReference type="Gene3D" id="3.30.750.140">
    <property type="match status" value="1"/>
</dbReference>
<dbReference type="CDD" id="cd17470">
    <property type="entry name" value="T3SS_Flik_C"/>
    <property type="match status" value="1"/>
</dbReference>
<feature type="domain" description="Flagellar hook-length control protein-like C-terminal" evidence="1">
    <location>
        <begin position="405"/>
        <end position="475"/>
    </location>
</feature>
<dbReference type="InterPro" id="IPR038610">
    <property type="entry name" value="FliK-like_C_sf"/>
</dbReference>
<dbReference type="Pfam" id="PF02120">
    <property type="entry name" value="Flg_hook"/>
    <property type="match status" value="1"/>
</dbReference>
<dbReference type="Proteomes" id="UP000235731">
    <property type="component" value="Unassembled WGS sequence"/>
</dbReference>
<dbReference type="PANTHER" id="PTHR37533:SF2">
    <property type="entry name" value="FLAGELLAR HOOK-LENGTH CONTROL PROTEIN"/>
    <property type="match status" value="1"/>
</dbReference>
<organism evidence="2 3">
    <name type="scientific">Caldimicrobium thiodismutans</name>
    <dbReference type="NCBI Taxonomy" id="1653476"/>
    <lineage>
        <taxon>Bacteria</taxon>
        <taxon>Pseudomonadati</taxon>
        <taxon>Thermodesulfobacteriota</taxon>
        <taxon>Thermodesulfobacteria</taxon>
        <taxon>Thermodesulfobacteriales</taxon>
        <taxon>Thermodesulfobacteriaceae</taxon>
        <taxon>Caldimicrobium</taxon>
    </lineage>
</organism>
<gene>
    <name evidence="2" type="ORF">C0197_04145</name>
</gene>
<protein>
    <recommendedName>
        <fullName evidence="1">Flagellar hook-length control protein-like C-terminal domain-containing protein</fullName>
    </recommendedName>
</protein>
<proteinExistence type="predicted"/>
<reference evidence="2 3" key="1">
    <citation type="submission" date="2018-01" db="EMBL/GenBank/DDBJ databases">
        <title>Metagenomic assembled genomes from two thermal pools in the Uzon Caldera, Kamchatka, Russia.</title>
        <authorList>
            <person name="Wilkins L."/>
            <person name="Ettinger C."/>
        </authorList>
    </citation>
    <scope>NUCLEOTIDE SEQUENCE [LARGE SCALE GENOMIC DNA]</scope>
    <source>
        <strain evidence="2">ZAV-15</strain>
    </source>
</reference>
<name>A0A2N7PJI8_9BACT</name>
<dbReference type="InterPro" id="IPR021136">
    <property type="entry name" value="Flagellar_hook_control-like_C"/>
</dbReference>
<accession>A0A2N7PJI8</accession>
<dbReference type="AlphaFoldDB" id="A0A2N7PJI8"/>
<evidence type="ECO:0000313" key="3">
    <source>
        <dbReference type="Proteomes" id="UP000235731"/>
    </source>
</evidence>
<evidence type="ECO:0000259" key="1">
    <source>
        <dbReference type="Pfam" id="PF02120"/>
    </source>
</evidence>
<dbReference type="InterPro" id="IPR052563">
    <property type="entry name" value="FliK"/>
</dbReference>